<reference evidence="3" key="1">
    <citation type="submission" date="2017-05" db="EMBL/GenBank/DDBJ databases">
        <title>Complete and WGS of Bordetella genogroups.</title>
        <authorList>
            <person name="Spilker T."/>
            <person name="Lipuma J."/>
        </authorList>
    </citation>
    <scope>NUCLEOTIDE SEQUENCE [LARGE SCALE GENOMIC DNA]</scope>
    <source>
        <strain evidence="3">AU16122</strain>
    </source>
</reference>
<protein>
    <recommendedName>
        <fullName evidence="4">Tripartite tricarboxylate transporter substrate binding protein</fullName>
    </recommendedName>
</protein>
<sequence length="358" mass="37864">MGRGSLPGFSHEAPGCGCELKGCEFASVHNQRRCIMRIATLALLAAAAVVPAAPSVASPSSFPDRPVVLVVGYVPGGPADTLARKVASELGKIWHQSVVVENRPGATATIANAYVAKAAPDGYTLLVAANDYVTSKYVIDNLPYEMGKSHVAVGMIATAPNIAVVPSQSDIKTPKAFMAWVKEGKGLTYASTGVGSTSNLAGEMFKKLTGANILHIPYKGVGQWLPDFMSGRITMAFPSLPSVTALIDAKQIRVIAVAQKQRSTLLPDVPTFAEVGLQGFDISTWWGLMAPRGTPPKIVEKINADLNAALNSDDVKKAWKTLGVEVTPQSPAQFAEVIHKDEKTLQSMVSALNLKSSQ</sequence>
<accession>A0A261SL89</accession>
<dbReference type="AlphaFoldDB" id="A0A261SL89"/>
<dbReference type="InterPro" id="IPR005064">
    <property type="entry name" value="BUG"/>
</dbReference>
<dbReference type="CDD" id="cd13578">
    <property type="entry name" value="PBP2_Bug27"/>
    <property type="match status" value="1"/>
</dbReference>
<organism evidence="2 3">
    <name type="scientific">Bordetella genomosp. 10</name>
    <dbReference type="NCBI Taxonomy" id="1416804"/>
    <lineage>
        <taxon>Bacteria</taxon>
        <taxon>Pseudomonadati</taxon>
        <taxon>Pseudomonadota</taxon>
        <taxon>Betaproteobacteria</taxon>
        <taxon>Burkholderiales</taxon>
        <taxon>Alcaligenaceae</taxon>
        <taxon>Bordetella</taxon>
    </lineage>
</organism>
<dbReference type="PIRSF" id="PIRSF017082">
    <property type="entry name" value="YflP"/>
    <property type="match status" value="1"/>
</dbReference>
<dbReference type="PANTHER" id="PTHR42928:SF5">
    <property type="entry name" value="BLR1237 PROTEIN"/>
    <property type="match status" value="1"/>
</dbReference>
<dbReference type="Gene3D" id="3.40.190.10">
    <property type="entry name" value="Periplasmic binding protein-like II"/>
    <property type="match status" value="1"/>
</dbReference>
<name>A0A261SL89_9BORD</name>
<proteinExistence type="inferred from homology"/>
<dbReference type="PANTHER" id="PTHR42928">
    <property type="entry name" value="TRICARBOXYLATE-BINDING PROTEIN"/>
    <property type="match status" value="1"/>
</dbReference>
<dbReference type="Gene3D" id="3.40.190.150">
    <property type="entry name" value="Bordetella uptake gene, domain 1"/>
    <property type="match status" value="1"/>
</dbReference>
<dbReference type="SUPFAM" id="SSF53850">
    <property type="entry name" value="Periplasmic binding protein-like II"/>
    <property type="match status" value="1"/>
</dbReference>
<dbReference type="EMBL" id="NEVM01000001">
    <property type="protein sequence ID" value="OZI37925.1"/>
    <property type="molecule type" value="Genomic_DNA"/>
</dbReference>
<dbReference type="OrthoDB" id="9780943at2"/>
<evidence type="ECO:0000313" key="3">
    <source>
        <dbReference type="Proteomes" id="UP000216020"/>
    </source>
</evidence>
<comment type="caution">
    <text evidence="2">The sequence shown here is derived from an EMBL/GenBank/DDBJ whole genome shotgun (WGS) entry which is preliminary data.</text>
</comment>
<comment type="similarity">
    <text evidence="1">Belongs to the UPF0065 (bug) family.</text>
</comment>
<dbReference type="InterPro" id="IPR042100">
    <property type="entry name" value="Bug_dom1"/>
</dbReference>
<dbReference type="Proteomes" id="UP000216020">
    <property type="component" value="Unassembled WGS sequence"/>
</dbReference>
<evidence type="ECO:0008006" key="4">
    <source>
        <dbReference type="Google" id="ProtNLM"/>
    </source>
</evidence>
<dbReference type="Pfam" id="PF03401">
    <property type="entry name" value="TctC"/>
    <property type="match status" value="1"/>
</dbReference>
<gene>
    <name evidence="2" type="ORF">CAL29_06055</name>
</gene>
<evidence type="ECO:0000313" key="2">
    <source>
        <dbReference type="EMBL" id="OZI37925.1"/>
    </source>
</evidence>
<keyword evidence="3" id="KW-1185">Reference proteome</keyword>
<evidence type="ECO:0000256" key="1">
    <source>
        <dbReference type="ARBA" id="ARBA00006987"/>
    </source>
</evidence>